<organism evidence="13 14">
    <name type="scientific">Pleurodeles waltl</name>
    <name type="common">Iberian ribbed newt</name>
    <dbReference type="NCBI Taxonomy" id="8319"/>
    <lineage>
        <taxon>Eukaryota</taxon>
        <taxon>Metazoa</taxon>
        <taxon>Chordata</taxon>
        <taxon>Craniata</taxon>
        <taxon>Vertebrata</taxon>
        <taxon>Euteleostomi</taxon>
        <taxon>Amphibia</taxon>
        <taxon>Batrachia</taxon>
        <taxon>Caudata</taxon>
        <taxon>Salamandroidea</taxon>
        <taxon>Salamandridae</taxon>
        <taxon>Pleurodelinae</taxon>
        <taxon>Pleurodeles</taxon>
    </lineage>
</organism>
<protein>
    <recommendedName>
        <fullName evidence="12">Receptor ligand binding region domain-containing protein</fullName>
    </recommendedName>
</protein>
<comment type="caution">
    <text evidence="13">The sequence shown here is derived from an EMBL/GenBank/DDBJ whole genome shotgun (WGS) entry which is preliminary data.</text>
</comment>
<keyword evidence="8" id="KW-0675">Receptor</keyword>
<evidence type="ECO:0000256" key="9">
    <source>
        <dbReference type="ARBA" id="ARBA00023180"/>
    </source>
</evidence>
<evidence type="ECO:0000259" key="12">
    <source>
        <dbReference type="Pfam" id="PF01094"/>
    </source>
</evidence>
<feature type="domain" description="Receptor ligand binding region" evidence="12">
    <location>
        <begin position="1"/>
        <end position="245"/>
    </location>
</feature>
<keyword evidence="4 11" id="KW-0732">Signal</keyword>
<sequence>MVRLLMHFGWTWVGLVSMEKGSTQSTMQIIKDDILQAGACIAFLEDLPVSFSKQRMIQAVQMMKKSSANAIVAIATEPYMITLLEELARQNVTGKVWIATHSWASSSLLSIVDFSLVLAGTIGFASRRGVIPGLGNYLYSLNPLKQPEEPFTKEFWEQAFGCTWQRSVTNQTTTRARCTGSERLQDLNENVLDVNNFRLTYNIYNAVYAAAHALQDLQSCQPGKGPFLKGVCASVHNFEPWQVIQSKHSTKAIHYIARNHKIIRIFIFG</sequence>
<keyword evidence="10" id="KW-0807">Transducer</keyword>
<dbReference type="GO" id="GO:0005886">
    <property type="term" value="C:plasma membrane"/>
    <property type="evidence" value="ECO:0007669"/>
    <property type="project" value="UniProtKB-SubCell"/>
</dbReference>
<keyword evidence="14" id="KW-1185">Reference proteome</keyword>
<reference evidence="13" key="1">
    <citation type="journal article" date="2022" name="bioRxiv">
        <title>Sequencing and chromosome-scale assembly of the giantPleurodeles waltlgenome.</title>
        <authorList>
            <person name="Brown T."/>
            <person name="Elewa A."/>
            <person name="Iarovenko S."/>
            <person name="Subramanian E."/>
            <person name="Araus A.J."/>
            <person name="Petzold A."/>
            <person name="Susuki M."/>
            <person name="Suzuki K.-i.T."/>
            <person name="Hayashi T."/>
            <person name="Toyoda A."/>
            <person name="Oliveira C."/>
            <person name="Osipova E."/>
            <person name="Leigh N.D."/>
            <person name="Simon A."/>
            <person name="Yun M.H."/>
        </authorList>
    </citation>
    <scope>NUCLEOTIDE SEQUENCE</scope>
    <source>
        <strain evidence="13">20211129_DDA</strain>
        <tissue evidence="13">Liver</tissue>
    </source>
</reference>
<dbReference type="InterPro" id="IPR001828">
    <property type="entry name" value="ANF_lig-bd_rcpt"/>
</dbReference>
<dbReference type="FunFam" id="3.40.50.2300:FF:000016">
    <property type="entry name" value="Taste 1 receptor member 2"/>
    <property type="match status" value="1"/>
</dbReference>
<dbReference type="InterPro" id="IPR028082">
    <property type="entry name" value="Peripla_BP_I"/>
</dbReference>
<evidence type="ECO:0000256" key="4">
    <source>
        <dbReference type="ARBA" id="ARBA00022729"/>
    </source>
</evidence>
<dbReference type="InterPro" id="IPR000068">
    <property type="entry name" value="GPCR_3_Ca_sens_rcpt-rel"/>
</dbReference>
<keyword evidence="7" id="KW-0472">Membrane</keyword>
<evidence type="ECO:0000256" key="11">
    <source>
        <dbReference type="SAM" id="SignalP"/>
    </source>
</evidence>
<evidence type="ECO:0000256" key="10">
    <source>
        <dbReference type="ARBA" id="ARBA00023224"/>
    </source>
</evidence>
<dbReference type="GO" id="GO:0004930">
    <property type="term" value="F:G protein-coupled receptor activity"/>
    <property type="evidence" value="ECO:0007669"/>
    <property type="project" value="UniProtKB-KW"/>
</dbReference>
<dbReference type="Pfam" id="PF01094">
    <property type="entry name" value="ANF_receptor"/>
    <property type="match status" value="1"/>
</dbReference>
<dbReference type="Gene3D" id="3.40.50.2300">
    <property type="match status" value="2"/>
</dbReference>
<evidence type="ECO:0000256" key="1">
    <source>
        <dbReference type="ARBA" id="ARBA00004651"/>
    </source>
</evidence>
<feature type="chain" id="PRO_5043440162" description="Receptor ligand binding region domain-containing protein" evidence="11">
    <location>
        <begin position="19"/>
        <end position="269"/>
    </location>
</feature>
<evidence type="ECO:0000256" key="8">
    <source>
        <dbReference type="ARBA" id="ARBA00023170"/>
    </source>
</evidence>
<proteinExistence type="predicted"/>
<evidence type="ECO:0000256" key="7">
    <source>
        <dbReference type="ARBA" id="ARBA00023136"/>
    </source>
</evidence>
<evidence type="ECO:0000256" key="5">
    <source>
        <dbReference type="ARBA" id="ARBA00022989"/>
    </source>
</evidence>
<keyword evidence="9" id="KW-0325">Glycoprotein</keyword>
<evidence type="ECO:0000313" key="14">
    <source>
        <dbReference type="Proteomes" id="UP001066276"/>
    </source>
</evidence>
<name>A0AAV7LHH7_PLEWA</name>
<keyword evidence="6" id="KW-0297">G-protein coupled receptor</keyword>
<evidence type="ECO:0000256" key="6">
    <source>
        <dbReference type="ARBA" id="ARBA00023040"/>
    </source>
</evidence>
<dbReference type="PANTHER" id="PTHR24061">
    <property type="entry name" value="CALCIUM-SENSING RECEPTOR-RELATED"/>
    <property type="match status" value="1"/>
</dbReference>
<accession>A0AAV7LHH7</accession>
<feature type="signal peptide" evidence="11">
    <location>
        <begin position="1"/>
        <end position="18"/>
    </location>
</feature>
<dbReference type="Proteomes" id="UP001066276">
    <property type="component" value="Chromosome 11"/>
</dbReference>
<dbReference type="PANTHER" id="PTHR24061:SF0">
    <property type="entry name" value="C-FAMILY ODORANT RECEPTOR OLFCT1"/>
    <property type="match status" value="1"/>
</dbReference>
<comment type="subcellular location">
    <subcellularLocation>
        <location evidence="1">Cell membrane</location>
        <topology evidence="1">Multi-pass membrane protein</topology>
    </subcellularLocation>
</comment>
<dbReference type="PRINTS" id="PR00592">
    <property type="entry name" value="CASENSINGR"/>
</dbReference>
<dbReference type="AlphaFoldDB" id="A0AAV7LHH7"/>
<gene>
    <name evidence="13" type="ORF">NDU88_003079</name>
</gene>
<keyword evidence="2" id="KW-1003">Cell membrane</keyword>
<keyword evidence="3" id="KW-0812">Transmembrane</keyword>
<dbReference type="EMBL" id="JANPWB010000015">
    <property type="protein sequence ID" value="KAJ1089939.1"/>
    <property type="molecule type" value="Genomic_DNA"/>
</dbReference>
<dbReference type="SUPFAM" id="SSF53822">
    <property type="entry name" value="Periplasmic binding protein-like I"/>
    <property type="match status" value="1"/>
</dbReference>
<evidence type="ECO:0000313" key="13">
    <source>
        <dbReference type="EMBL" id="KAJ1089939.1"/>
    </source>
</evidence>
<evidence type="ECO:0000256" key="2">
    <source>
        <dbReference type="ARBA" id="ARBA00022475"/>
    </source>
</evidence>
<evidence type="ECO:0000256" key="3">
    <source>
        <dbReference type="ARBA" id="ARBA00022692"/>
    </source>
</evidence>
<keyword evidence="5" id="KW-1133">Transmembrane helix</keyword>